<dbReference type="Proteomes" id="UP001157091">
    <property type="component" value="Unassembled WGS sequence"/>
</dbReference>
<reference evidence="5" key="1">
    <citation type="journal article" date="2019" name="Int. J. Syst. Evol. Microbiol.">
        <title>The Global Catalogue of Microorganisms (GCM) 10K type strain sequencing project: providing services to taxonomists for standard genome sequencing and annotation.</title>
        <authorList>
            <consortium name="The Broad Institute Genomics Platform"/>
            <consortium name="The Broad Institute Genome Sequencing Center for Infectious Disease"/>
            <person name="Wu L."/>
            <person name="Ma J."/>
        </authorList>
    </citation>
    <scope>NUCLEOTIDE SEQUENCE [LARGE SCALE GENOMIC DNA]</scope>
    <source>
        <strain evidence="5">NBRC 106348</strain>
    </source>
</reference>
<dbReference type="SUPFAM" id="SSF75420">
    <property type="entry name" value="YhbC-like, N-terminal domain"/>
    <property type="match status" value="1"/>
</dbReference>
<evidence type="ECO:0000313" key="5">
    <source>
        <dbReference type="Proteomes" id="UP001157091"/>
    </source>
</evidence>
<dbReference type="PANTHER" id="PTHR33867">
    <property type="entry name" value="RIBOSOME MATURATION FACTOR RIMP"/>
    <property type="match status" value="1"/>
</dbReference>
<dbReference type="RefSeq" id="WP_284294741.1">
    <property type="nucleotide sequence ID" value="NZ_BSUK01000001.1"/>
</dbReference>
<sequence>MPRQQPADTVREVVAPVVEGAGLYLEDVVVSRAGSRSVVRVTLDLPEDVLGSLDLDAVADVSREVSDALDAASDVLPGQYTLEVSTPGPRGR</sequence>
<keyword evidence="2" id="KW-0690">Ribosome biogenesis</keyword>
<name>A0ABQ6I7T1_9MICO</name>
<keyword evidence="5" id="KW-1185">Reference proteome</keyword>
<organism evidence="4 5">
    <name type="scientific">Luteimicrobium album</name>
    <dbReference type="NCBI Taxonomy" id="1054550"/>
    <lineage>
        <taxon>Bacteria</taxon>
        <taxon>Bacillati</taxon>
        <taxon>Actinomycetota</taxon>
        <taxon>Actinomycetes</taxon>
        <taxon>Micrococcales</taxon>
        <taxon>Luteimicrobium</taxon>
    </lineage>
</organism>
<protein>
    <recommendedName>
        <fullName evidence="3">Ribosome maturation factor RimP N-terminal domain-containing protein</fullName>
    </recommendedName>
</protein>
<evidence type="ECO:0000259" key="3">
    <source>
        <dbReference type="Pfam" id="PF02576"/>
    </source>
</evidence>
<dbReference type="InterPro" id="IPR035956">
    <property type="entry name" value="RimP_N_sf"/>
</dbReference>
<dbReference type="PANTHER" id="PTHR33867:SF1">
    <property type="entry name" value="RIBOSOME MATURATION FACTOR RIMP"/>
    <property type="match status" value="1"/>
</dbReference>
<gene>
    <name evidence="4" type="ORF">GCM10025864_42260</name>
</gene>
<comment type="caution">
    <text evidence="4">The sequence shown here is derived from an EMBL/GenBank/DDBJ whole genome shotgun (WGS) entry which is preliminary data.</text>
</comment>
<dbReference type="Gene3D" id="3.30.300.70">
    <property type="entry name" value="RimP-like superfamily, N-terminal"/>
    <property type="match status" value="1"/>
</dbReference>
<accession>A0ABQ6I7T1</accession>
<keyword evidence="1" id="KW-0963">Cytoplasm</keyword>
<feature type="domain" description="Ribosome maturation factor RimP N-terminal" evidence="3">
    <location>
        <begin position="14"/>
        <end position="88"/>
    </location>
</feature>
<dbReference type="Pfam" id="PF02576">
    <property type="entry name" value="RimP_N"/>
    <property type="match status" value="1"/>
</dbReference>
<evidence type="ECO:0000256" key="2">
    <source>
        <dbReference type="ARBA" id="ARBA00022517"/>
    </source>
</evidence>
<dbReference type="InterPro" id="IPR028989">
    <property type="entry name" value="RimP_N"/>
</dbReference>
<evidence type="ECO:0000256" key="1">
    <source>
        <dbReference type="ARBA" id="ARBA00022490"/>
    </source>
</evidence>
<proteinExistence type="predicted"/>
<dbReference type="EMBL" id="BSUK01000001">
    <property type="protein sequence ID" value="GMA26467.1"/>
    <property type="molecule type" value="Genomic_DNA"/>
</dbReference>
<dbReference type="InterPro" id="IPR003728">
    <property type="entry name" value="Ribosome_maturation_RimP"/>
</dbReference>
<evidence type="ECO:0000313" key="4">
    <source>
        <dbReference type="EMBL" id="GMA26467.1"/>
    </source>
</evidence>